<name>A0ABR4DM59_9PEZI</name>
<keyword evidence="3" id="KW-0479">Metal-binding</keyword>
<feature type="domain" description="Nudix hydrolase" evidence="8">
    <location>
        <begin position="21"/>
        <end position="235"/>
    </location>
</feature>
<dbReference type="SUPFAM" id="SSF55811">
    <property type="entry name" value="Nudix"/>
    <property type="match status" value="1"/>
</dbReference>
<evidence type="ECO:0000256" key="2">
    <source>
        <dbReference type="ARBA" id="ARBA00001946"/>
    </source>
</evidence>
<comment type="cofactor">
    <cofactor evidence="1">
        <name>Mn(2+)</name>
        <dbReference type="ChEBI" id="CHEBI:29035"/>
    </cofactor>
</comment>
<proteinExistence type="predicted"/>
<dbReference type="PROSITE" id="PS51462">
    <property type="entry name" value="NUDIX"/>
    <property type="match status" value="1"/>
</dbReference>
<protein>
    <recommendedName>
        <fullName evidence="8">Nudix hydrolase domain-containing protein</fullName>
    </recommendedName>
</protein>
<evidence type="ECO:0000256" key="3">
    <source>
        <dbReference type="ARBA" id="ARBA00022723"/>
    </source>
</evidence>
<evidence type="ECO:0000256" key="6">
    <source>
        <dbReference type="ARBA" id="ARBA00023211"/>
    </source>
</evidence>
<accession>A0ABR4DM59</accession>
<organism evidence="9 10">
    <name type="scientific">Remersonia thermophila</name>
    <dbReference type="NCBI Taxonomy" id="72144"/>
    <lineage>
        <taxon>Eukaryota</taxon>
        <taxon>Fungi</taxon>
        <taxon>Dikarya</taxon>
        <taxon>Ascomycota</taxon>
        <taxon>Pezizomycotina</taxon>
        <taxon>Sordariomycetes</taxon>
        <taxon>Sordariomycetidae</taxon>
        <taxon>Sordariales</taxon>
        <taxon>Sordariales incertae sedis</taxon>
        <taxon>Remersonia</taxon>
    </lineage>
</organism>
<comment type="cofactor">
    <cofactor evidence="2">
        <name>Mg(2+)</name>
        <dbReference type="ChEBI" id="CHEBI:18420"/>
    </cofactor>
</comment>
<dbReference type="Gene3D" id="3.90.79.10">
    <property type="entry name" value="Nucleoside Triphosphate Pyrophosphohydrolase"/>
    <property type="match status" value="1"/>
</dbReference>
<evidence type="ECO:0000256" key="7">
    <source>
        <dbReference type="SAM" id="MobiDB-lite"/>
    </source>
</evidence>
<dbReference type="GeneID" id="98122343"/>
<evidence type="ECO:0000313" key="9">
    <source>
        <dbReference type="EMBL" id="KAL2270782.1"/>
    </source>
</evidence>
<keyword evidence="4" id="KW-0378">Hydrolase</keyword>
<dbReference type="EMBL" id="JAZGUE010000001">
    <property type="protein sequence ID" value="KAL2270782.1"/>
    <property type="molecule type" value="Genomic_DNA"/>
</dbReference>
<dbReference type="PANTHER" id="PTHR12318:SF0">
    <property type="entry name" value="ACYL-COENZYME A DIPHOSPHATASE NUDT19"/>
    <property type="match status" value="1"/>
</dbReference>
<dbReference type="RefSeq" id="XP_070869506.1">
    <property type="nucleotide sequence ID" value="XM_071007699.1"/>
</dbReference>
<reference evidence="9 10" key="1">
    <citation type="journal article" date="2024" name="Commun. Biol.">
        <title>Comparative genomic analysis of thermophilic fungi reveals convergent evolutionary adaptations and gene losses.</title>
        <authorList>
            <person name="Steindorff A.S."/>
            <person name="Aguilar-Pontes M.V."/>
            <person name="Robinson A.J."/>
            <person name="Andreopoulos B."/>
            <person name="LaButti K."/>
            <person name="Kuo A."/>
            <person name="Mondo S."/>
            <person name="Riley R."/>
            <person name="Otillar R."/>
            <person name="Haridas S."/>
            <person name="Lipzen A."/>
            <person name="Grimwood J."/>
            <person name="Schmutz J."/>
            <person name="Clum A."/>
            <person name="Reid I.D."/>
            <person name="Moisan M.C."/>
            <person name="Butler G."/>
            <person name="Nguyen T.T.M."/>
            <person name="Dewar K."/>
            <person name="Conant G."/>
            <person name="Drula E."/>
            <person name="Henrissat B."/>
            <person name="Hansel C."/>
            <person name="Singer S."/>
            <person name="Hutchinson M.I."/>
            <person name="de Vries R.P."/>
            <person name="Natvig D.O."/>
            <person name="Powell A.J."/>
            <person name="Tsang A."/>
            <person name="Grigoriev I.V."/>
        </authorList>
    </citation>
    <scope>NUCLEOTIDE SEQUENCE [LARGE SCALE GENOMIC DNA]</scope>
    <source>
        <strain evidence="9 10">ATCC 22073</strain>
    </source>
</reference>
<dbReference type="InterPro" id="IPR039121">
    <property type="entry name" value="NUDT19"/>
</dbReference>
<feature type="region of interest" description="Disordered" evidence="7">
    <location>
        <begin position="1"/>
        <end position="27"/>
    </location>
</feature>
<keyword evidence="5" id="KW-0460">Magnesium</keyword>
<dbReference type="CDD" id="cd18870">
    <property type="entry name" value="NUDIX_AcylCoAdiphos_Nudt19"/>
    <property type="match status" value="1"/>
</dbReference>
<evidence type="ECO:0000256" key="1">
    <source>
        <dbReference type="ARBA" id="ARBA00001936"/>
    </source>
</evidence>
<dbReference type="InterPro" id="IPR000086">
    <property type="entry name" value="NUDIX_hydrolase_dom"/>
</dbReference>
<evidence type="ECO:0000313" key="10">
    <source>
        <dbReference type="Proteomes" id="UP001600064"/>
    </source>
</evidence>
<gene>
    <name evidence="9" type="ORF">VTJ83DRAFT_153</name>
</gene>
<evidence type="ECO:0000259" key="8">
    <source>
        <dbReference type="PROSITE" id="PS51462"/>
    </source>
</evidence>
<evidence type="ECO:0000256" key="4">
    <source>
        <dbReference type="ARBA" id="ARBA00022801"/>
    </source>
</evidence>
<keyword evidence="6" id="KW-0464">Manganese</keyword>
<evidence type="ECO:0000256" key="5">
    <source>
        <dbReference type="ARBA" id="ARBA00022842"/>
    </source>
</evidence>
<keyword evidence="10" id="KW-1185">Reference proteome</keyword>
<dbReference type="InterPro" id="IPR015797">
    <property type="entry name" value="NUDIX_hydrolase-like_dom_sf"/>
</dbReference>
<dbReference type="PANTHER" id="PTHR12318">
    <property type="entry name" value="TESTOSTERONE-REGULATED PROTEIN RP2"/>
    <property type="match status" value="1"/>
</dbReference>
<sequence length="357" mass="38640">MSPQPKAGAVSETKAKKPPPPVRPSASVLLLSPTNQVLLLARVKTSTSFASAHVFPGGNLSSFHDGTLPSPGDPAYHRDGPAYRLAAIRETFEESGILLAKKLGQSREAGLLQLADDVREAGRKLVHANKVKFADWLREHGGEPDIDNLIPFTRWITPHGPPRRFTTQMYLYFLPTSAADAPVGPGGLLRSSQTLIPTPTHDGGIEHTAAAFDDATRWLARARSGEIVMFPPQFYLLTLVAEQLAKAGGAEQQRAALLDFLGRTPTSTRHPQRPTSAIPWADKVMSPSVVLARRSDGRTVLGLDNPGSELAGSGRGGDWERVVVVKFGKNGPTRLEVRPREEVLVEERVDGKEGSRL</sequence>
<dbReference type="Proteomes" id="UP001600064">
    <property type="component" value="Unassembled WGS sequence"/>
</dbReference>
<comment type="caution">
    <text evidence="9">The sequence shown here is derived from an EMBL/GenBank/DDBJ whole genome shotgun (WGS) entry which is preliminary data.</text>
</comment>